<keyword evidence="2" id="KW-0812">Transmembrane</keyword>
<feature type="compositionally biased region" description="Acidic residues" evidence="1">
    <location>
        <begin position="270"/>
        <end position="299"/>
    </location>
</feature>
<feature type="compositionally biased region" description="Acidic residues" evidence="1">
    <location>
        <begin position="239"/>
        <end position="251"/>
    </location>
</feature>
<gene>
    <name evidence="3" type="ORF">GCM10010361_35550</name>
</gene>
<dbReference type="InterPro" id="IPR010419">
    <property type="entry name" value="CO_DH_gsu"/>
</dbReference>
<dbReference type="SUPFAM" id="SSF55961">
    <property type="entry name" value="Bet v1-like"/>
    <property type="match status" value="1"/>
</dbReference>
<name>A0ABP3K003_9ACTN</name>
<dbReference type="RefSeq" id="WP_346095998.1">
    <property type="nucleotide sequence ID" value="NZ_BAAABY010000026.1"/>
</dbReference>
<dbReference type="Gene3D" id="3.30.530.20">
    <property type="match status" value="1"/>
</dbReference>
<comment type="caution">
    <text evidence="3">The sequence shown here is derived from an EMBL/GenBank/DDBJ whole genome shotgun (WGS) entry which is preliminary data.</text>
</comment>
<dbReference type="Pfam" id="PF06240">
    <property type="entry name" value="COXG"/>
    <property type="match status" value="1"/>
</dbReference>
<keyword evidence="2" id="KW-1133">Transmembrane helix</keyword>
<dbReference type="Proteomes" id="UP001500909">
    <property type="component" value="Unassembled WGS sequence"/>
</dbReference>
<dbReference type="PANTHER" id="PTHR38588:SF1">
    <property type="entry name" value="BLL0334 PROTEIN"/>
    <property type="match status" value="1"/>
</dbReference>
<feature type="region of interest" description="Disordered" evidence="1">
    <location>
        <begin position="149"/>
        <end position="372"/>
    </location>
</feature>
<dbReference type="EMBL" id="BAAABY010000026">
    <property type="protein sequence ID" value="GAA0468253.1"/>
    <property type="molecule type" value="Genomic_DNA"/>
</dbReference>
<evidence type="ECO:0000313" key="4">
    <source>
        <dbReference type="Proteomes" id="UP001500909"/>
    </source>
</evidence>
<organism evidence="3 4">
    <name type="scientific">Streptomyces olivaceiscleroticus</name>
    <dbReference type="NCBI Taxonomy" id="68245"/>
    <lineage>
        <taxon>Bacteria</taxon>
        <taxon>Bacillati</taxon>
        <taxon>Actinomycetota</taxon>
        <taxon>Actinomycetes</taxon>
        <taxon>Kitasatosporales</taxon>
        <taxon>Streptomycetaceae</taxon>
        <taxon>Streptomyces</taxon>
    </lineage>
</organism>
<sequence>MEHEVYVPFPVGTVRQALTEPERLARCVPGAQLDADPAPGVPEGRLRLRVGGSTITYRGTLRVTPRDGDPDAFDAAARGTEVRGDGFAELDLTVRVAPDEGGKGTTLSCTAVVRSAGRLAAATDDAVQAVGRRILDRFATTLTEDLSLRPVATGEPDASAVATGEPSGSGTQASSDASDVQASSDASDVQSPPDAGTTAADGAAVFASEPTDGREEPGATGAEPAGDEEDAVAGADALAAEETEEDGDDVEGVSGTEGVSGIEGGREPGAEDDPDDVTGVDDADAEDADDADDVDEAGDLVDAPPRSGVFETEIPPPSLDPLADDELGIPAEPPAEAAHARRTMIGRSAEEVDHAPPRGRYAPVPAPDTTSASATLRWAAPAAAVVLASAVVVGRVLRRRR</sequence>
<evidence type="ECO:0000313" key="3">
    <source>
        <dbReference type="EMBL" id="GAA0468253.1"/>
    </source>
</evidence>
<dbReference type="InterPro" id="IPR023393">
    <property type="entry name" value="START-like_dom_sf"/>
</dbReference>
<feature type="compositionally biased region" description="Low complexity" evidence="1">
    <location>
        <begin position="173"/>
        <end position="204"/>
    </location>
</feature>
<keyword evidence="4" id="KW-1185">Reference proteome</keyword>
<evidence type="ECO:0000256" key="1">
    <source>
        <dbReference type="SAM" id="MobiDB-lite"/>
    </source>
</evidence>
<reference evidence="4" key="1">
    <citation type="journal article" date="2019" name="Int. J. Syst. Evol. Microbiol.">
        <title>The Global Catalogue of Microorganisms (GCM) 10K type strain sequencing project: providing services to taxonomists for standard genome sequencing and annotation.</title>
        <authorList>
            <consortium name="The Broad Institute Genomics Platform"/>
            <consortium name="The Broad Institute Genome Sequencing Center for Infectious Disease"/>
            <person name="Wu L."/>
            <person name="Ma J."/>
        </authorList>
    </citation>
    <scope>NUCLEOTIDE SEQUENCE [LARGE SCALE GENOMIC DNA]</scope>
    <source>
        <strain evidence="4">JCM 4805</strain>
    </source>
</reference>
<dbReference type="PANTHER" id="PTHR38588">
    <property type="entry name" value="BLL0334 PROTEIN"/>
    <property type="match status" value="1"/>
</dbReference>
<proteinExistence type="predicted"/>
<accession>A0ABP3K003</accession>
<feature type="transmembrane region" description="Helical" evidence="2">
    <location>
        <begin position="378"/>
        <end position="397"/>
    </location>
</feature>
<evidence type="ECO:0008006" key="5">
    <source>
        <dbReference type="Google" id="ProtNLM"/>
    </source>
</evidence>
<keyword evidence="2" id="KW-0472">Membrane</keyword>
<protein>
    <recommendedName>
        <fullName evidence="5">Carbon monoxide dehydrogenase subunit G</fullName>
    </recommendedName>
</protein>
<evidence type="ECO:0000256" key="2">
    <source>
        <dbReference type="SAM" id="Phobius"/>
    </source>
</evidence>